<comment type="caution">
    <text evidence="3">The sequence shown here is derived from an EMBL/GenBank/DDBJ whole genome shotgun (WGS) entry which is preliminary data.</text>
</comment>
<evidence type="ECO:0000259" key="2">
    <source>
        <dbReference type="Pfam" id="PF01826"/>
    </source>
</evidence>
<evidence type="ECO:0000313" key="4">
    <source>
        <dbReference type="Proteomes" id="UP001620645"/>
    </source>
</evidence>
<proteinExistence type="predicted"/>
<dbReference type="InterPro" id="IPR002919">
    <property type="entry name" value="TIL_dom"/>
</dbReference>
<dbReference type="GO" id="GO:0004867">
    <property type="term" value="F:serine-type endopeptidase inhibitor activity"/>
    <property type="evidence" value="ECO:0007669"/>
    <property type="project" value="UniProtKB-KW"/>
</dbReference>
<dbReference type="InterPro" id="IPR036084">
    <property type="entry name" value="Ser_inhib-like_sf"/>
</dbReference>
<organism evidence="3 4">
    <name type="scientific">Heterodera schachtii</name>
    <name type="common">Sugarbeet cyst nematode worm</name>
    <name type="synonym">Tylenchus schachtii</name>
    <dbReference type="NCBI Taxonomy" id="97005"/>
    <lineage>
        <taxon>Eukaryota</taxon>
        <taxon>Metazoa</taxon>
        <taxon>Ecdysozoa</taxon>
        <taxon>Nematoda</taxon>
        <taxon>Chromadorea</taxon>
        <taxon>Rhabditida</taxon>
        <taxon>Tylenchina</taxon>
        <taxon>Tylenchomorpha</taxon>
        <taxon>Tylenchoidea</taxon>
        <taxon>Heteroderidae</taxon>
        <taxon>Heteroderinae</taxon>
        <taxon>Heterodera</taxon>
    </lineage>
</organism>
<keyword evidence="1" id="KW-0722">Serine protease inhibitor</keyword>
<protein>
    <recommendedName>
        <fullName evidence="2">TIL domain-containing protein</fullName>
    </recommendedName>
</protein>
<sequence length="170" mass="18956">MPNDGTMPNELDSVEMNNNVTTAAETFPTEAYFSTATNKFSNGSSENIKQTSRAPFSCENGEEMRICAFCERTCRHPFQFCGMANCFLPPKCYCKIGHVRDKRGKCIPTEKCPNECCVGPKCVECHDGFGCVARDGLPKCVLDSQILCNIRCLEESKCIVRNGRPICERK</sequence>
<feature type="domain" description="TIL" evidence="2">
    <location>
        <begin position="58"/>
        <end position="112"/>
    </location>
</feature>
<dbReference type="Proteomes" id="UP001620645">
    <property type="component" value="Unassembled WGS sequence"/>
</dbReference>
<accession>A0ABD2J334</accession>
<gene>
    <name evidence="3" type="ORF">niasHS_008327</name>
</gene>
<dbReference type="Pfam" id="PF01826">
    <property type="entry name" value="TIL"/>
    <property type="match status" value="1"/>
</dbReference>
<dbReference type="Gene3D" id="2.10.25.10">
    <property type="entry name" value="Laminin"/>
    <property type="match status" value="1"/>
</dbReference>
<keyword evidence="4" id="KW-1185">Reference proteome</keyword>
<reference evidence="3 4" key="1">
    <citation type="submission" date="2024-10" db="EMBL/GenBank/DDBJ databases">
        <authorList>
            <person name="Kim D."/>
        </authorList>
    </citation>
    <scope>NUCLEOTIDE SEQUENCE [LARGE SCALE GENOMIC DNA]</scope>
    <source>
        <strain evidence="3">Taebaek</strain>
    </source>
</reference>
<dbReference type="EMBL" id="JBICCN010000237">
    <property type="protein sequence ID" value="KAL3084370.1"/>
    <property type="molecule type" value="Genomic_DNA"/>
</dbReference>
<dbReference type="AlphaFoldDB" id="A0ABD2J334"/>
<evidence type="ECO:0000313" key="3">
    <source>
        <dbReference type="EMBL" id="KAL3084370.1"/>
    </source>
</evidence>
<name>A0ABD2J334_HETSC</name>
<dbReference type="SUPFAM" id="SSF57567">
    <property type="entry name" value="Serine protease inhibitors"/>
    <property type="match status" value="1"/>
</dbReference>
<evidence type="ECO:0000256" key="1">
    <source>
        <dbReference type="ARBA" id="ARBA00022900"/>
    </source>
</evidence>
<dbReference type="CDD" id="cd19941">
    <property type="entry name" value="TIL"/>
    <property type="match status" value="1"/>
</dbReference>
<keyword evidence="1" id="KW-0646">Protease inhibitor</keyword>